<comment type="similarity">
    <text evidence="1">Belongs to the universal stress protein A family.</text>
</comment>
<evidence type="ECO:0000313" key="4">
    <source>
        <dbReference type="Proteomes" id="UP000005309"/>
    </source>
</evidence>
<dbReference type="CDD" id="cd00293">
    <property type="entry name" value="USP-like"/>
    <property type="match status" value="1"/>
</dbReference>
<evidence type="ECO:0000259" key="2">
    <source>
        <dbReference type="Pfam" id="PF00582"/>
    </source>
</evidence>
<protein>
    <submittedName>
        <fullName evidence="3">Universal stress family protein</fullName>
    </submittedName>
</protein>
<dbReference type="Gene3D" id="3.40.50.12370">
    <property type="match status" value="1"/>
</dbReference>
<dbReference type="EMBL" id="ACLA01000022">
    <property type="protein sequence ID" value="EEQ48116.1"/>
    <property type="molecule type" value="Genomic_DNA"/>
</dbReference>
<dbReference type="Pfam" id="PF00582">
    <property type="entry name" value="Usp"/>
    <property type="match status" value="1"/>
</dbReference>
<dbReference type="HOGENOM" id="CLU_049301_16_5_9"/>
<accession>C4V568</accession>
<dbReference type="AlphaFoldDB" id="C4V568"/>
<feature type="domain" description="UspA" evidence="2">
    <location>
        <begin position="40"/>
        <end position="162"/>
    </location>
</feature>
<keyword evidence="4" id="KW-1185">Reference proteome</keyword>
<dbReference type="PRINTS" id="PR01438">
    <property type="entry name" value="UNVRSLSTRESS"/>
</dbReference>
<dbReference type="PANTHER" id="PTHR46268:SF25">
    <property type="entry name" value="USPA DOMAIN PROTEIN"/>
    <property type="match status" value="1"/>
</dbReference>
<sequence>MDTFFFQKKDLSIYHRNILIKHTQQFDICNDLGGIIMGEIKKILVPVDGSVNGCKAVDEALSIAEKCGAELDFVYVASNINKDIPSHLVFDRIWEKLPQGLTARKHVKSGHIAKCILELAYEVQSDIIIMGSRGLGLLKGVLIGSVSQKVVEESKIPVMVVK</sequence>
<comment type="caution">
    <text evidence="3">The sequence shown here is derived from an EMBL/GenBank/DDBJ whole genome shotgun (WGS) entry which is preliminary data.</text>
</comment>
<evidence type="ECO:0000256" key="1">
    <source>
        <dbReference type="ARBA" id="ARBA00008791"/>
    </source>
</evidence>
<evidence type="ECO:0000313" key="3">
    <source>
        <dbReference type="EMBL" id="EEQ48116.1"/>
    </source>
</evidence>
<dbReference type="InterPro" id="IPR006015">
    <property type="entry name" value="Universal_stress_UspA"/>
</dbReference>
<dbReference type="eggNOG" id="COG0589">
    <property type="taxonomic scope" value="Bacteria"/>
</dbReference>
<dbReference type="STRING" id="638302.HMPREF0908_1662"/>
<dbReference type="Proteomes" id="UP000005309">
    <property type="component" value="Unassembled WGS sequence"/>
</dbReference>
<dbReference type="InterPro" id="IPR006016">
    <property type="entry name" value="UspA"/>
</dbReference>
<name>C4V568_9FIRM</name>
<reference evidence="3 4" key="1">
    <citation type="submission" date="2009-04" db="EMBL/GenBank/DDBJ databases">
        <authorList>
            <person name="Qin X."/>
            <person name="Bachman B."/>
            <person name="Battles P."/>
            <person name="Bell A."/>
            <person name="Bess C."/>
            <person name="Bickham C."/>
            <person name="Chaboub L."/>
            <person name="Chen D."/>
            <person name="Coyle M."/>
            <person name="Deiros D.R."/>
            <person name="Dinh H."/>
            <person name="Forbes L."/>
            <person name="Fowler G."/>
            <person name="Francisco L."/>
            <person name="Fu Q."/>
            <person name="Gubbala S."/>
            <person name="Hale W."/>
            <person name="Han Y."/>
            <person name="Hemphill L."/>
            <person name="Highlander S.K."/>
            <person name="Hirani K."/>
            <person name="Hogues M."/>
            <person name="Jackson L."/>
            <person name="Jakkamsetti A."/>
            <person name="Javaid M."/>
            <person name="Jiang H."/>
            <person name="Korchina V."/>
            <person name="Kovar C."/>
            <person name="Lara F."/>
            <person name="Lee S."/>
            <person name="Mata R."/>
            <person name="Mathew T."/>
            <person name="Moen C."/>
            <person name="Morales K."/>
            <person name="Munidasa M."/>
            <person name="Nazareth L."/>
            <person name="Ngo R."/>
            <person name="Nguyen L."/>
            <person name="Okwuonu G."/>
            <person name="Ongeri F."/>
            <person name="Patil S."/>
            <person name="Petrosino J."/>
            <person name="Pham C."/>
            <person name="Pham P."/>
            <person name="Pu L.-L."/>
            <person name="Puazo M."/>
            <person name="Raj R."/>
            <person name="Reid J."/>
            <person name="Rouhana J."/>
            <person name="Saada N."/>
            <person name="Shang Y."/>
            <person name="Simmons D."/>
            <person name="Thornton R."/>
            <person name="Warren J."/>
            <person name="Weissenberger G."/>
            <person name="Zhang J."/>
            <person name="Zhang L."/>
            <person name="Zhou C."/>
            <person name="Zhu D."/>
            <person name="Muzny D."/>
            <person name="Worley K."/>
            <person name="Gibbs R."/>
        </authorList>
    </citation>
    <scope>NUCLEOTIDE SEQUENCE [LARGE SCALE GENOMIC DNA]</scope>
    <source>
        <strain evidence="3 4">ATCC 43531</strain>
    </source>
</reference>
<proteinExistence type="inferred from homology"/>
<organism evidence="3 4">
    <name type="scientific">Selenomonas flueggei ATCC 43531</name>
    <dbReference type="NCBI Taxonomy" id="638302"/>
    <lineage>
        <taxon>Bacteria</taxon>
        <taxon>Bacillati</taxon>
        <taxon>Bacillota</taxon>
        <taxon>Negativicutes</taxon>
        <taxon>Selenomonadales</taxon>
        <taxon>Selenomonadaceae</taxon>
        <taxon>Selenomonas</taxon>
    </lineage>
</organism>
<dbReference type="PANTHER" id="PTHR46268">
    <property type="entry name" value="STRESS RESPONSE PROTEIN NHAX"/>
    <property type="match status" value="1"/>
</dbReference>
<dbReference type="SUPFAM" id="SSF52402">
    <property type="entry name" value="Adenine nucleotide alpha hydrolases-like"/>
    <property type="match status" value="1"/>
</dbReference>
<gene>
    <name evidence="3" type="ORF">HMPREF0908_1662</name>
</gene>